<accession>A0A0A0M4F1</accession>
<evidence type="ECO:0000313" key="2">
    <source>
        <dbReference type="EMBL" id="KGO97893.1"/>
    </source>
</evidence>
<dbReference type="InterPro" id="IPR038461">
    <property type="entry name" value="Schlafen_AlbA_2_dom_sf"/>
</dbReference>
<protein>
    <recommendedName>
        <fullName evidence="1">Schlafen AlbA-2 domain-containing protein</fullName>
    </recommendedName>
</protein>
<dbReference type="Pfam" id="PF04326">
    <property type="entry name" value="SLFN_AlbA_2"/>
    <property type="match status" value="1"/>
</dbReference>
<evidence type="ECO:0000259" key="1">
    <source>
        <dbReference type="Pfam" id="PF04326"/>
    </source>
</evidence>
<reference evidence="2 3" key="1">
    <citation type="submission" date="2013-08" db="EMBL/GenBank/DDBJ databases">
        <title>Genomic analysis of Lysobacter defluvii.</title>
        <authorList>
            <person name="Wang Q."/>
            <person name="Wang G."/>
        </authorList>
    </citation>
    <scope>NUCLEOTIDE SEQUENCE [LARGE SCALE GENOMIC DNA]</scope>
    <source>
        <strain evidence="2 3">IMMIB APB-9</strain>
    </source>
</reference>
<sequence>MLQEDRVLAYLRVNDDGRLHHREGQELEFKEQFNLAALADYFKDFAAFANNRGGYLIFGVKDKPRILTGMSDKSIDQFDRIDPQIISGHLLQLFSCNICWHQACLEIEGKKFGVFYIEPAVEKPVIATKDEGKDNLIKSGEIYYRYGGRTQKIQGAELRAIINHRLERNNEQWLDLLGKIGRAGPQNAAILDTESGVIAKDKAQILVLDQSLASKLKFVKEGQFVEKGGAPALKLIGDVSPVDQVEVIQHIKENLTKTYPLSATQLADLVKAKVPGIGRNEVWKCLTENGVKGNLDYAAYNFRNKQQEDQYKDTGKVPVATPIIYKRSTVDYLANILKNKRKKGEA</sequence>
<dbReference type="InterPro" id="IPR007421">
    <property type="entry name" value="Schlafen_AlbA_2_dom"/>
</dbReference>
<dbReference type="EMBL" id="AVBH01000174">
    <property type="protein sequence ID" value="KGO97893.1"/>
    <property type="molecule type" value="Genomic_DNA"/>
</dbReference>
<keyword evidence="3" id="KW-1185">Reference proteome</keyword>
<evidence type="ECO:0000313" key="3">
    <source>
        <dbReference type="Proteomes" id="UP000030003"/>
    </source>
</evidence>
<dbReference type="PANTHER" id="PTHR30595:SF6">
    <property type="entry name" value="SCHLAFEN ALBA-2 DOMAIN-CONTAINING PROTEIN"/>
    <property type="match status" value="1"/>
</dbReference>
<name>A0A0A0M4F1_9GAMM</name>
<dbReference type="STRING" id="1385515.GCA_000423325_00431"/>
<proteinExistence type="predicted"/>
<comment type="caution">
    <text evidence="2">The sequence shown here is derived from an EMBL/GenBank/DDBJ whole genome shotgun (WGS) entry which is preliminary data.</text>
</comment>
<dbReference type="eggNOG" id="COG2865">
    <property type="taxonomic scope" value="Bacteria"/>
</dbReference>
<dbReference type="Proteomes" id="UP000030003">
    <property type="component" value="Unassembled WGS sequence"/>
</dbReference>
<organism evidence="2 3">
    <name type="scientific">Lysobacter defluvii IMMIB APB-9 = DSM 18482</name>
    <dbReference type="NCBI Taxonomy" id="1385515"/>
    <lineage>
        <taxon>Bacteria</taxon>
        <taxon>Pseudomonadati</taxon>
        <taxon>Pseudomonadota</taxon>
        <taxon>Gammaproteobacteria</taxon>
        <taxon>Lysobacterales</taxon>
        <taxon>Lysobacteraceae</taxon>
        <taxon>Novilysobacter</taxon>
    </lineage>
</organism>
<dbReference type="Gene3D" id="3.30.950.30">
    <property type="entry name" value="Schlafen, AAA domain"/>
    <property type="match status" value="1"/>
</dbReference>
<dbReference type="PANTHER" id="PTHR30595">
    <property type="entry name" value="GLPR-RELATED TRANSCRIPTIONAL REPRESSOR"/>
    <property type="match status" value="1"/>
</dbReference>
<gene>
    <name evidence="2" type="ORF">N791_06740</name>
</gene>
<feature type="domain" description="Schlafen AlbA-2" evidence="1">
    <location>
        <begin position="23"/>
        <end position="153"/>
    </location>
</feature>
<dbReference type="AlphaFoldDB" id="A0A0A0M4F1"/>